<dbReference type="VEuPathDB" id="VectorBase:AATE019121"/>
<sequence length="362" mass="38999">MAYEAAKYSGLRMTHWSGVMKSSSPSPLLVPQSPTKLLKYDWSAKKRARESVHADQGLVAAIVVGVHLDGVLLVDLLGLAVDVDHRELVSVRDDIDVVVVLLVLSEDSLQVQLVSFAVTGQDGLANLGDAQEVTVGLGLEQLTLHRDVRSSLALLAVGQLPVHVSGLVQVQGIQEVQLRHVRVLVRGREAHLELLAREGDEAVEGARRDVRAEVEEGQEALLLIDWAVGVRSGEHKLGLLLLALEHDSEIEDIDVAVADTGSGVAHELLLATLASGVVDEGLGIVVLVVVSRESVATLRVLHVGGLEVLVVVGLLVLQHELHIPKGFELKGMGCHFRLKCDSSVRYPRGRYSLNVAYVGRSM</sequence>
<reference evidence="1" key="1">
    <citation type="submission" date="2022-08" db="UniProtKB">
        <authorList>
            <consortium name="EnsemblMetazoa"/>
        </authorList>
    </citation>
    <scope>IDENTIFICATION</scope>
    <source>
        <strain evidence="1">EBRO</strain>
    </source>
</reference>
<dbReference type="EnsemblMetazoa" id="AATE019121-RA">
    <property type="protein sequence ID" value="AATE019121-PA.1"/>
    <property type="gene ID" value="AATE019121"/>
</dbReference>
<protein>
    <submittedName>
        <fullName evidence="1">Uncharacterized protein</fullName>
    </submittedName>
</protein>
<organism evidence="1">
    <name type="scientific">Anopheles atroparvus</name>
    <name type="common">European mosquito</name>
    <dbReference type="NCBI Taxonomy" id="41427"/>
    <lineage>
        <taxon>Eukaryota</taxon>
        <taxon>Metazoa</taxon>
        <taxon>Ecdysozoa</taxon>
        <taxon>Arthropoda</taxon>
        <taxon>Hexapoda</taxon>
        <taxon>Insecta</taxon>
        <taxon>Pterygota</taxon>
        <taxon>Neoptera</taxon>
        <taxon>Endopterygota</taxon>
        <taxon>Diptera</taxon>
        <taxon>Nematocera</taxon>
        <taxon>Culicoidea</taxon>
        <taxon>Culicidae</taxon>
        <taxon>Anophelinae</taxon>
        <taxon>Anopheles</taxon>
    </lineage>
</organism>
<evidence type="ECO:0000313" key="1">
    <source>
        <dbReference type="EnsemblMetazoa" id="AATE019121-PA.1"/>
    </source>
</evidence>
<proteinExistence type="predicted"/>
<dbReference type="AlphaFoldDB" id="A0A182JJB4"/>
<name>A0A182JJB4_ANOAO</name>
<accession>A0A182JJB4</accession>